<dbReference type="AlphaFoldDB" id="M1YFF5"/>
<dbReference type="GO" id="GO:0016491">
    <property type="term" value="F:oxidoreductase activity"/>
    <property type="evidence" value="ECO:0007669"/>
    <property type="project" value="UniProtKB-KW"/>
</dbReference>
<accession>M1YFF5</accession>
<feature type="transmembrane region" description="Helical" evidence="1">
    <location>
        <begin position="107"/>
        <end position="124"/>
    </location>
</feature>
<feature type="transmembrane region" description="Helical" evidence="1">
    <location>
        <begin position="394"/>
        <end position="411"/>
    </location>
</feature>
<comment type="caution">
    <text evidence="2">The sequence shown here is derived from an EMBL/GenBank/DDBJ whole genome shotgun (WGS) entry which is preliminary data.</text>
</comment>
<protein>
    <submittedName>
        <fullName evidence="2">Putative NADH-quinone oxidoreductase, subunit M</fullName>
        <ecNumber evidence="2">1.6.99.5</ecNumber>
    </submittedName>
</protein>
<keyword evidence="1" id="KW-1133">Transmembrane helix</keyword>
<feature type="transmembrane region" description="Helical" evidence="1">
    <location>
        <begin position="194"/>
        <end position="214"/>
    </location>
</feature>
<evidence type="ECO:0000313" key="2">
    <source>
        <dbReference type="EMBL" id="CCQ89149.1"/>
    </source>
</evidence>
<keyword evidence="3" id="KW-1185">Reference proteome</keyword>
<keyword evidence="2" id="KW-0560">Oxidoreductase</keyword>
<proteinExistence type="predicted"/>
<evidence type="ECO:0000256" key="1">
    <source>
        <dbReference type="SAM" id="Phobius"/>
    </source>
</evidence>
<feature type="transmembrane region" description="Helical" evidence="1">
    <location>
        <begin position="84"/>
        <end position="101"/>
    </location>
</feature>
<dbReference type="InParanoid" id="M1YFF5"/>
<gene>
    <name evidence="2" type="ORF">NITGR_10005</name>
</gene>
<organism evidence="2 3">
    <name type="scientific">Nitrospina gracilis (strain 3/211)</name>
    <dbReference type="NCBI Taxonomy" id="1266370"/>
    <lineage>
        <taxon>Bacteria</taxon>
        <taxon>Pseudomonadati</taxon>
        <taxon>Nitrospinota/Tectimicrobiota group</taxon>
        <taxon>Nitrospinota</taxon>
        <taxon>Nitrospinia</taxon>
        <taxon>Nitrospinales</taxon>
        <taxon>Nitrospinaceae</taxon>
        <taxon>Nitrospina</taxon>
    </lineage>
</organism>
<feature type="transmembrane region" description="Helical" evidence="1">
    <location>
        <begin position="220"/>
        <end position="238"/>
    </location>
</feature>
<feature type="transmembrane region" description="Helical" evidence="1">
    <location>
        <begin position="160"/>
        <end position="182"/>
    </location>
</feature>
<keyword evidence="1" id="KW-0472">Membrane</keyword>
<feature type="transmembrane region" description="Helical" evidence="1">
    <location>
        <begin position="352"/>
        <end position="373"/>
    </location>
</feature>
<evidence type="ECO:0000313" key="3">
    <source>
        <dbReference type="Proteomes" id="UP000011704"/>
    </source>
</evidence>
<name>M1YFF5_NITG3</name>
<dbReference type="STRING" id="1266370.NITGR_10005"/>
<feature type="transmembrane region" description="Helical" evidence="1">
    <location>
        <begin position="245"/>
        <end position="265"/>
    </location>
</feature>
<reference evidence="2 3" key="1">
    <citation type="journal article" date="2013" name="Front. Microbiol.">
        <title>The genome of Nitrospina gracilis illuminates the metabolism and evolution of the major marine nitrite oxidizer.</title>
        <authorList>
            <person name="Luecker S."/>
            <person name="Nowka B."/>
            <person name="Rattei T."/>
            <person name="Spieck E."/>
            <person name="and Daims H."/>
        </authorList>
    </citation>
    <scope>NUCLEOTIDE SEQUENCE [LARGE SCALE GENOMIC DNA]</scope>
    <source>
        <strain evidence="2 3">3/211</strain>
    </source>
</reference>
<feature type="transmembrane region" description="Helical" evidence="1">
    <location>
        <begin position="34"/>
        <end position="54"/>
    </location>
</feature>
<dbReference type="EC" id="1.6.99.5" evidence="2"/>
<feature type="transmembrane region" description="Helical" evidence="1">
    <location>
        <begin position="60"/>
        <end position="77"/>
    </location>
</feature>
<sequence>MILENFISIILALAPVILGAVWQVSRISPVRLKTLGLAVVVFLAGGMVMMQSAFGLERPVLLLTGAVLLSGFCSILGQGDTTEPANVSASILIVLGLGLGVLFHQGLLGRLFLIGLLGYVLTTFNRGKSNSIREKLVFPHLVVAIILAISSIFIGEPLGLFAGLFLAVTFLPLAPFHLPFVAVIENAKGTLSSFWIVLWLAIGLSELNGIHSLLTSEMLSGIGLLALASAVYASMACLGQPKSNLFVASATVAHVALVWGLLDVFSSFPEWGVSFGVAVALLMGGVILAFSFVRQRYGWNILGKLPGLASPMPRFGMVMVFLVSFAMFLPLFSTFSGLRFMETTATHGGGMVMLLITFLVVWLGGGWYFSRMLHQTAFGQVRSDVPYTDLRKGEFFAVSALLIFAAYSGLIH</sequence>
<dbReference type="HOGENOM" id="CLU_667012_0_0_0"/>
<feature type="transmembrane region" description="Helical" evidence="1">
    <location>
        <begin position="314"/>
        <end position="332"/>
    </location>
</feature>
<dbReference type="EMBL" id="CAQJ01000001">
    <property type="protein sequence ID" value="CCQ89149.1"/>
    <property type="molecule type" value="Genomic_DNA"/>
</dbReference>
<feature type="transmembrane region" description="Helical" evidence="1">
    <location>
        <begin position="271"/>
        <end position="293"/>
    </location>
</feature>
<feature type="transmembrane region" description="Helical" evidence="1">
    <location>
        <begin position="136"/>
        <end position="154"/>
    </location>
</feature>
<keyword evidence="1" id="KW-0812">Transmembrane</keyword>
<feature type="transmembrane region" description="Helical" evidence="1">
    <location>
        <begin position="6"/>
        <end position="22"/>
    </location>
</feature>
<dbReference type="Proteomes" id="UP000011704">
    <property type="component" value="Unassembled WGS sequence"/>
</dbReference>